<accession>A0A264VWN5</accession>
<organism evidence="2 3">
    <name type="scientific">Providencia rettgeri</name>
    <dbReference type="NCBI Taxonomy" id="587"/>
    <lineage>
        <taxon>Bacteria</taxon>
        <taxon>Pseudomonadati</taxon>
        <taxon>Pseudomonadota</taxon>
        <taxon>Gammaproteobacteria</taxon>
        <taxon>Enterobacterales</taxon>
        <taxon>Morganellaceae</taxon>
        <taxon>Providencia</taxon>
    </lineage>
</organism>
<gene>
    <name evidence="2" type="ORF">CHI95_06980</name>
</gene>
<comment type="caution">
    <text evidence="2">The sequence shown here is derived from an EMBL/GenBank/DDBJ whole genome shotgun (WGS) entry which is preliminary data.</text>
</comment>
<evidence type="ECO:0000313" key="3">
    <source>
        <dbReference type="Proteomes" id="UP000216001"/>
    </source>
</evidence>
<dbReference type="AlphaFoldDB" id="A0A264VWN5"/>
<sequence>MFLLNHCIGKIKAIMKVISSLFCLFLITGCTFTPSFEPDKPTWPKPHKDARSSEQKRADREAVHEQQRAVMRGERPDYGVFDRY</sequence>
<evidence type="ECO:0000313" key="2">
    <source>
        <dbReference type="EMBL" id="OZS75247.1"/>
    </source>
</evidence>
<proteinExistence type="predicted"/>
<feature type="compositionally biased region" description="Basic and acidic residues" evidence="1">
    <location>
        <begin position="37"/>
        <end position="84"/>
    </location>
</feature>
<feature type="region of interest" description="Disordered" evidence="1">
    <location>
        <begin position="36"/>
        <end position="84"/>
    </location>
</feature>
<evidence type="ECO:0000256" key="1">
    <source>
        <dbReference type="SAM" id="MobiDB-lite"/>
    </source>
</evidence>
<name>A0A264VWN5_PRORE</name>
<reference evidence="2 3" key="1">
    <citation type="submission" date="2017-07" db="EMBL/GenBank/DDBJ databases">
        <title>blaIMP-27 on transferable plasmids in Proteus mirabilis and Providencia rettgeri.</title>
        <authorList>
            <person name="Potter R."/>
        </authorList>
    </citation>
    <scope>NUCLEOTIDE SEQUENCE [LARGE SCALE GENOMIC DNA]</scope>
    <source>
        <strain evidence="2 3">PR1</strain>
    </source>
</reference>
<dbReference type="EMBL" id="NOWC01000006">
    <property type="protein sequence ID" value="OZS75247.1"/>
    <property type="molecule type" value="Genomic_DNA"/>
</dbReference>
<dbReference type="Proteomes" id="UP000216001">
    <property type="component" value="Unassembled WGS sequence"/>
</dbReference>
<protein>
    <submittedName>
        <fullName evidence="2">AAA family ATPase</fullName>
    </submittedName>
</protein>